<organism evidence="1 2">
    <name type="scientific">Candidatus Marithioploca araucensis</name>
    <dbReference type="NCBI Taxonomy" id="70273"/>
    <lineage>
        <taxon>Bacteria</taxon>
        <taxon>Pseudomonadati</taxon>
        <taxon>Pseudomonadota</taxon>
        <taxon>Gammaproteobacteria</taxon>
        <taxon>Thiotrichales</taxon>
        <taxon>Thiotrichaceae</taxon>
        <taxon>Candidatus Marithioploca</taxon>
    </lineage>
</organism>
<evidence type="ECO:0008006" key="3">
    <source>
        <dbReference type="Google" id="ProtNLM"/>
    </source>
</evidence>
<sequence length="206" mass="23117">MSYSEYKDYGKTQLAKIFDITIELSNLFIKKGNEETKNDTEFQLMIDSLATRTRIANTNEATRLGLLVSPILVKASVTYDLGLFFEQPVDLAKEETPNLPHQLNGAWDGALTLDVLDFSAPIISVVEVKPNKLSDGLGQCIAEMYAVRKKFEQDKVYGIITDGEVWEFLFLEDEQLLIHSGNCHISNVAEIIGNIGYIAKEFCRSD</sequence>
<name>A0ABT7VT19_9GAMM</name>
<protein>
    <recommendedName>
        <fullName evidence="3">Restriction endonuclease</fullName>
    </recommendedName>
</protein>
<accession>A0ABT7VT19</accession>
<keyword evidence="2" id="KW-1185">Reference proteome</keyword>
<reference evidence="1" key="1">
    <citation type="submission" date="2023-06" db="EMBL/GenBank/DDBJ databases">
        <title>Uncultivated large filamentous bacteria from sulfidic sediments reveal new species and different genomic features in energy metabolism and defense.</title>
        <authorList>
            <person name="Fonseca A."/>
        </authorList>
    </citation>
    <scope>NUCLEOTIDE SEQUENCE</scope>
    <source>
        <strain evidence="1">HSG4</strain>
    </source>
</reference>
<proteinExistence type="predicted"/>
<gene>
    <name evidence="1" type="ORF">QUF54_05095</name>
</gene>
<dbReference type="EMBL" id="JAUCGM010000258">
    <property type="protein sequence ID" value="MDM8562712.1"/>
    <property type="molecule type" value="Genomic_DNA"/>
</dbReference>
<evidence type="ECO:0000313" key="1">
    <source>
        <dbReference type="EMBL" id="MDM8562712.1"/>
    </source>
</evidence>
<dbReference type="Proteomes" id="UP001171945">
    <property type="component" value="Unassembled WGS sequence"/>
</dbReference>
<evidence type="ECO:0000313" key="2">
    <source>
        <dbReference type="Proteomes" id="UP001171945"/>
    </source>
</evidence>
<comment type="caution">
    <text evidence="1">The sequence shown here is derived from an EMBL/GenBank/DDBJ whole genome shotgun (WGS) entry which is preliminary data.</text>
</comment>